<dbReference type="PANTHER" id="PTHR30408">
    <property type="entry name" value="TYPE-1 RESTRICTION ENZYME ECOKI SPECIFICITY PROTEIN"/>
    <property type="match status" value="1"/>
</dbReference>
<dbReference type="GO" id="GO:0009307">
    <property type="term" value="P:DNA restriction-modification system"/>
    <property type="evidence" value="ECO:0007669"/>
    <property type="project" value="UniProtKB-KW"/>
</dbReference>
<dbReference type="RefSeq" id="WP_154399253.1">
    <property type="nucleotide sequence ID" value="NZ_WKMC01000154.1"/>
</dbReference>
<dbReference type="CDD" id="cd17256">
    <property type="entry name" value="RMtype1_S_EcoJA65PI-TRD1-CR1_like"/>
    <property type="match status" value="1"/>
</dbReference>
<evidence type="ECO:0000259" key="4">
    <source>
        <dbReference type="Pfam" id="PF01420"/>
    </source>
</evidence>
<evidence type="ECO:0000313" key="5">
    <source>
        <dbReference type="EMBL" id="MRZ53030.1"/>
    </source>
</evidence>
<dbReference type="Gene3D" id="3.90.220.20">
    <property type="entry name" value="DNA methylase specificity domains"/>
    <property type="match status" value="2"/>
</dbReference>
<dbReference type="InterPro" id="IPR052021">
    <property type="entry name" value="Type-I_RS_S_subunit"/>
</dbReference>
<feature type="domain" description="Type I restriction modification DNA specificity" evidence="4">
    <location>
        <begin position="232"/>
        <end position="365"/>
    </location>
</feature>
<dbReference type="EMBL" id="WKMC01000154">
    <property type="protein sequence ID" value="MRZ53030.1"/>
    <property type="molecule type" value="Genomic_DNA"/>
</dbReference>
<dbReference type="GO" id="GO:0003677">
    <property type="term" value="F:DNA binding"/>
    <property type="evidence" value="ECO:0007669"/>
    <property type="project" value="UniProtKB-KW"/>
</dbReference>
<dbReference type="SUPFAM" id="SSF116734">
    <property type="entry name" value="DNA methylase specificity domain"/>
    <property type="match status" value="2"/>
</dbReference>
<accession>A0A7K0HSR0</accession>
<evidence type="ECO:0000256" key="2">
    <source>
        <dbReference type="ARBA" id="ARBA00022747"/>
    </source>
</evidence>
<reference evidence="5 6" key="1">
    <citation type="journal article" date="2019" name="Nat. Med.">
        <title>A library of human gut bacterial isolates paired with longitudinal multiomics data enables mechanistic microbiome research.</title>
        <authorList>
            <person name="Poyet M."/>
            <person name="Groussin M."/>
            <person name="Gibbons S.M."/>
            <person name="Avila-Pacheco J."/>
            <person name="Jiang X."/>
            <person name="Kearney S.M."/>
            <person name="Perrotta A.R."/>
            <person name="Berdy B."/>
            <person name="Zhao S."/>
            <person name="Lieberman T.D."/>
            <person name="Swanson P.K."/>
            <person name="Smith M."/>
            <person name="Roesemann S."/>
            <person name="Alexander J.E."/>
            <person name="Rich S.A."/>
            <person name="Livny J."/>
            <person name="Vlamakis H."/>
            <person name="Clish C."/>
            <person name="Bullock K."/>
            <person name="Deik A."/>
            <person name="Scott J."/>
            <person name="Pierce K.A."/>
            <person name="Xavier R.J."/>
            <person name="Alm E.J."/>
        </authorList>
    </citation>
    <scope>NUCLEOTIDE SEQUENCE [LARGE SCALE GENOMIC DNA]</scope>
    <source>
        <strain evidence="5 6">BIOML-A32</strain>
    </source>
</reference>
<protein>
    <submittedName>
        <fullName evidence="5">Restriction endonuclease subunit S</fullName>
    </submittedName>
</protein>
<dbReference type="AlphaFoldDB" id="A0A7K0HSR0"/>
<dbReference type="InterPro" id="IPR044946">
    <property type="entry name" value="Restrct_endonuc_typeI_TRD_sf"/>
</dbReference>
<dbReference type="PANTHER" id="PTHR30408:SF12">
    <property type="entry name" value="TYPE I RESTRICTION ENZYME MJAVIII SPECIFICITY SUBUNIT"/>
    <property type="match status" value="1"/>
</dbReference>
<evidence type="ECO:0000256" key="3">
    <source>
        <dbReference type="ARBA" id="ARBA00023125"/>
    </source>
</evidence>
<dbReference type="Pfam" id="PF01420">
    <property type="entry name" value="Methylase_S"/>
    <property type="match status" value="2"/>
</dbReference>
<dbReference type="CDD" id="cd17266">
    <property type="entry name" value="RMtype1_S_Sau1132ORF3780P-TRD2-CR2_like"/>
    <property type="match status" value="1"/>
</dbReference>
<comment type="caution">
    <text evidence="5">The sequence shown here is derived from an EMBL/GenBank/DDBJ whole genome shotgun (WGS) entry which is preliminary data.</text>
</comment>
<organism evidence="5 6">
    <name type="scientific">Parabacteroides distasonis</name>
    <dbReference type="NCBI Taxonomy" id="823"/>
    <lineage>
        <taxon>Bacteria</taxon>
        <taxon>Pseudomonadati</taxon>
        <taxon>Bacteroidota</taxon>
        <taxon>Bacteroidia</taxon>
        <taxon>Bacteroidales</taxon>
        <taxon>Tannerellaceae</taxon>
        <taxon>Parabacteroides</taxon>
    </lineage>
</organism>
<proteinExistence type="inferred from homology"/>
<evidence type="ECO:0000313" key="6">
    <source>
        <dbReference type="Proteomes" id="UP000441358"/>
    </source>
</evidence>
<keyword evidence="3" id="KW-0238">DNA-binding</keyword>
<sequence>MANNNDNKVLNVPHLRFPEFSGEWKMCTIGELTTKVGSGVTPRGGEAVYKTEGHPFVRSQNVGLGNLLLDDIAFIDEETHLRQKNTELQFNDVLLNITGASIGRSALVDKQIVGGNVNQHVCIIRTKENLVPSFICSFLLSNYGQRQIDSFQAGGNRQGLNFEQIKSIKITIPSKDEQIKIAKLLRAIDERIATQNKIIDKLQSLIKGIAQNVARNNKPNIRLSECLECSSSTLQESDVCKNGTYPVYGANGIVGYLDNYNTEKEAVYIIKDGSGVGTVSYVTGKCSATGTLNTLQAKEGYSLQYLYYMLKVFNFEPYKTGMAIPHIYFKDYGKAKIFCPSYTEQLKYARLLSAIDNKLSAEQSILTDLSLQKQYLLRQMFI</sequence>
<dbReference type="GO" id="GO:0004519">
    <property type="term" value="F:endonuclease activity"/>
    <property type="evidence" value="ECO:0007669"/>
    <property type="project" value="UniProtKB-KW"/>
</dbReference>
<dbReference type="Proteomes" id="UP000441358">
    <property type="component" value="Unassembled WGS sequence"/>
</dbReference>
<keyword evidence="5" id="KW-0540">Nuclease</keyword>
<dbReference type="InterPro" id="IPR000055">
    <property type="entry name" value="Restrct_endonuc_typeI_TRD"/>
</dbReference>
<keyword evidence="5" id="KW-0378">Hydrolase</keyword>
<name>A0A7K0HSR0_PARDI</name>
<feature type="domain" description="Type I restriction modification DNA specificity" evidence="4">
    <location>
        <begin position="23"/>
        <end position="203"/>
    </location>
</feature>
<keyword evidence="5" id="KW-0255">Endonuclease</keyword>
<gene>
    <name evidence="5" type="ORF">GKD66_23085</name>
</gene>
<dbReference type="Gene3D" id="1.10.287.1120">
    <property type="entry name" value="Bipartite methylase S protein"/>
    <property type="match status" value="1"/>
</dbReference>
<comment type="similarity">
    <text evidence="1">Belongs to the type-I restriction system S methylase family.</text>
</comment>
<evidence type="ECO:0000256" key="1">
    <source>
        <dbReference type="ARBA" id="ARBA00010923"/>
    </source>
</evidence>
<keyword evidence="2" id="KW-0680">Restriction system</keyword>